<gene>
    <name evidence="2" type="ORF">DERYTH_LOCUS19222</name>
</gene>
<feature type="non-terminal residue" evidence="2">
    <location>
        <position position="1"/>
    </location>
</feature>
<accession>A0A9N9JDA5</accession>
<proteinExistence type="predicted"/>
<reference evidence="2" key="1">
    <citation type="submission" date="2021-06" db="EMBL/GenBank/DDBJ databases">
        <authorList>
            <person name="Kallberg Y."/>
            <person name="Tangrot J."/>
            <person name="Rosling A."/>
        </authorList>
    </citation>
    <scope>NUCLEOTIDE SEQUENCE</scope>
    <source>
        <strain evidence="2">MA453B</strain>
    </source>
</reference>
<protein>
    <submittedName>
        <fullName evidence="2">11821_t:CDS:1</fullName>
    </submittedName>
</protein>
<feature type="non-terminal residue" evidence="2">
    <location>
        <position position="147"/>
    </location>
</feature>
<evidence type="ECO:0000313" key="2">
    <source>
        <dbReference type="EMBL" id="CAG8776694.1"/>
    </source>
</evidence>
<keyword evidence="3" id="KW-1185">Reference proteome</keyword>
<feature type="coiled-coil region" evidence="1">
    <location>
        <begin position="60"/>
        <end position="87"/>
    </location>
</feature>
<dbReference type="AlphaFoldDB" id="A0A9N9JDA5"/>
<dbReference type="Proteomes" id="UP000789405">
    <property type="component" value="Unassembled WGS sequence"/>
</dbReference>
<keyword evidence="1" id="KW-0175">Coiled coil</keyword>
<name>A0A9N9JDA5_9GLOM</name>
<evidence type="ECO:0000256" key="1">
    <source>
        <dbReference type="SAM" id="Coils"/>
    </source>
</evidence>
<organism evidence="2 3">
    <name type="scientific">Dentiscutata erythropus</name>
    <dbReference type="NCBI Taxonomy" id="1348616"/>
    <lineage>
        <taxon>Eukaryota</taxon>
        <taxon>Fungi</taxon>
        <taxon>Fungi incertae sedis</taxon>
        <taxon>Mucoromycota</taxon>
        <taxon>Glomeromycotina</taxon>
        <taxon>Glomeromycetes</taxon>
        <taxon>Diversisporales</taxon>
        <taxon>Gigasporaceae</taxon>
        <taxon>Dentiscutata</taxon>
    </lineage>
</organism>
<sequence>HILQHLRNKTTEEEQAKVFELEENNITIVRKRVEFDNEANTVFNETSSTSVLQNDTSEKNNFTNQQITEIKNQKEDYEEDLSLISEAEFGEYFQEWEEMLEEEENSTLNDEGQDDILDSELDDTIYLAVDNNAKWKLANLFCPIDLP</sequence>
<comment type="caution">
    <text evidence="2">The sequence shown here is derived from an EMBL/GenBank/DDBJ whole genome shotgun (WGS) entry which is preliminary data.</text>
</comment>
<dbReference type="EMBL" id="CAJVPY010020703">
    <property type="protein sequence ID" value="CAG8776694.1"/>
    <property type="molecule type" value="Genomic_DNA"/>
</dbReference>
<evidence type="ECO:0000313" key="3">
    <source>
        <dbReference type="Proteomes" id="UP000789405"/>
    </source>
</evidence>